<proteinExistence type="predicted"/>
<comment type="caution">
    <text evidence="1">The sequence shown here is derived from an EMBL/GenBank/DDBJ whole genome shotgun (WGS) entry which is preliminary data.</text>
</comment>
<sequence>MHQSSSGLPSLVLDIVPYCYLSRTAVVMCTDEILAYYFQFTRIKPIFACRSDILELSSLISLEGSDKCMDICWLTSCFFCERDVGSLIVGRKMENVGQPLKLPKIYSAILLNTFGGLVIDQIGRDGSKRGFGREGEQLKEPAKHETQGKLRVEMLVRE</sequence>
<protein>
    <submittedName>
        <fullName evidence="1">Uncharacterized protein</fullName>
    </submittedName>
</protein>
<dbReference type="Proteomes" id="UP001141806">
    <property type="component" value="Unassembled WGS sequence"/>
</dbReference>
<dbReference type="EMBL" id="JAMYWD010000007">
    <property type="protein sequence ID" value="KAJ4966216.1"/>
    <property type="molecule type" value="Genomic_DNA"/>
</dbReference>
<accession>A0A9Q0K9B9</accession>
<reference evidence="1" key="1">
    <citation type="journal article" date="2023" name="Plant J.">
        <title>The genome of the king protea, Protea cynaroides.</title>
        <authorList>
            <person name="Chang J."/>
            <person name="Duong T.A."/>
            <person name="Schoeman C."/>
            <person name="Ma X."/>
            <person name="Roodt D."/>
            <person name="Barker N."/>
            <person name="Li Z."/>
            <person name="Van de Peer Y."/>
            <person name="Mizrachi E."/>
        </authorList>
    </citation>
    <scope>NUCLEOTIDE SEQUENCE</scope>
    <source>
        <tissue evidence="1">Young leaves</tissue>
    </source>
</reference>
<evidence type="ECO:0000313" key="2">
    <source>
        <dbReference type="Proteomes" id="UP001141806"/>
    </source>
</evidence>
<keyword evidence="2" id="KW-1185">Reference proteome</keyword>
<name>A0A9Q0K9B9_9MAGN</name>
<evidence type="ECO:0000313" key="1">
    <source>
        <dbReference type="EMBL" id="KAJ4966216.1"/>
    </source>
</evidence>
<gene>
    <name evidence="1" type="ORF">NE237_018065</name>
</gene>
<dbReference type="AlphaFoldDB" id="A0A9Q0K9B9"/>
<organism evidence="1 2">
    <name type="scientific">Protea cynaroides</name>
    <dbReference type="NCBI Taxonomy" id="273540"/>
    <lineage>
        <taxon>Eukaryota</taxon>
        <taxon>Viridiplantae</taxon>
        <taxon>Streptophyta</taxon>
        <taxon>Embryophyta</taxon>
        <taxon>Tracheophyta</taxon>
        <taxon>Spermatophyta</taxon>
        <taxon>Magnoliopsida</taxon>
        <taxon>Proteales</taxon>
        <taxon>Proteaceae</taxon>
        <taxon>Protea</taxon>
    </lineage>
</organism>